<proteinExistence type="predicted"/>
<dbReference type="InterPro" id="IPR036689">
    <property type="entry name" value="ESAT-6-like_sf"/>
</dbReference>
<reference evidence="2" key="1">
    <citation type="submission" date="2022-06" db="EMBL/GenBank/DDBJ databases">
        <title>Novel species in genus nocardia.</title>
        <authorList>
            <person name="Li F."/>
        </authorList>
    </citation>
    <scope>NUCLEOTIDE SEQUENCE</scope>
    <source>
        <strain evidence="2">CDC141</strain>
    </source>
</reference>
<dbReference type="SUPFAM" id="SSF140453">
    <property type="entry name" value="EsxAB dimer-like"/>
    <property type="match status" value="1"/>
</dbReference>
<sequence>MTQTVHVDLAGIRKAATEFEAVADKTRTTLNTLRAAAEGKGEPWGNDHGGEQFANGDRGYKAGRDRMYGVLGNLVQVFADNAKNLRDAAQTFETNESNLSRR</sequence>
<dbReference type="RefSeq" id="WP_251914388.1">
    <property type="nucleotide sequence ID" value="NZ_JAMRXG010000009.1"/>
</dbReference>
<dbReference type="Gene3D" id="1.10.287.1060">
    <property type="entry name" value="ESAT-6-like"/>
    <property type="match status" value="1"/>
</dbReference>
<feature type="region of interest" description="Disordered" evidence="1">
    <location>
        <begin position="36"/>
        <end position="58"/>
    </location>
</feature>
<comment type="caution">
    <text evidence="2">The sequence shown here is derived from an EMBL/GenBank/DDBJ whole genome shotgun (WGS) entry which is preliminary data.</text>
</comment>
<evidence type="ECO:0000313" key="3">
    <source>
        <dbReference type="Proteomes" id="UP001139157"/>
    </source>
</evidence>
<dbReference type="AlphaFoldDB" id="A0A9X2E960"/>
<name>A0A9X2E960_9NOCA</name>
<evidence type="ECO:0000313" key="2">
    <source>
        <dbReference type="EMBL" id="MCM6776074.1"/>
    </source>
</evidence>
<keyword evidence="3" id="KW-1185">Reference proteome</keyword>
<protein>
    <submittedName>
        <fullName evidence="2">Type VII secretion target</fullName>
    </submittedName>
</protein>
<accession>A0A9X2E960</accession>
<dbReference type="Pfam" id="PF10824">
    <property type="entry name" value="T7SS_ESX_EspC"/>
    <property type="match status" value="1"/>
</dbReference>
<dbReference type="GO" id="GO:0009306">
    <property type="term" value="P:protein secretion"/>
    <property type="evidence" value="ECO:0007669"/>
    <property type="project" value="InterPro"/>
</dbReference>
<evidence type="ECO:0000256" key="1">
    <source>
        <dbReference type="SAM" id="MobiDB-lite"/>
    </source>
</evidence>
<dbReference type="Proteomes" id="UP001139157">
    <property type="component" value="Unassembled WGS sequence"/>
</dbReference>
<dbReference type="InterPro" id="IPR022536">
    <property type="entry name" value="EspC"/>
</dbReference>
<organism evidence="2 3">
    <name type="scientific">Nocardia pulmonis</name>
    <dbReference type="NCBI Taxonomy" id="2951408"/>
    <lineage>
        <taxon>Bacteria</taxon>
        <taxon>Bacillati</taxon>
        <taxon>Actinomycetota</taxon>
        <taxon>Actinomycetes</taxon>
        <taxon>Mycobacteriales</taxon>
        <taxon>Nocardiaceae</taxon>
        <taxon>Nocardia</taxon>
    </lineage>
</organism>
<gene>
    <name evidence="2" type="ORF">NDR86_21560</name>
</gene>
<dbReference type="EMBL" id="JAMRXG010000009">
    <property type="protein sequence ID" value="MCM6776074.1"/>
    <property type="molecule type" value="Genomic_DNA"/>
</dbReference>